<dbReference type="Pfam" id="PF03683">
    <property type="entry name" value="UPF0175"/>
    <property type="match status" value="1"/>
</dbReference>
<name>A0A139BQV9_9PROT</name>
<protein>
    <recommendedName>
        <fullName evidence="5">Antitoxin</fullName>
    </recommendedName>
</protein>
<reference evidence="3 4" key="1">
    <citation type="submission" date="2016-02" db="EMBL/GenBank/DDBJ databases">
        <authorList>
            <person name="Wen L."/>
            <person name="He K."/>
            <person name="Yang H."/>
        </authorList>
    </citation>
    <scope>NUCLEOTIDE SEQUENCE [LARGE SCALE GENOMIC DNA]</scope>
    <source>
        <strain evidence="3">ShG14-8</strain>
    </source>
</reference>
<dbReference type="InterPro" id="IPR005368">
    <property type="entry name" value="UPF0175"/>
</dbReference>
<dbReference type="Proteomes" id="UP000070578">
    <property type="component" value="Unassembled WGS sequence"/>
</dbReference>
<dbReference type="PANTHER" id="PTHR37525">
    <property type="entry name" value="UPF0175 PROTEIN SSL1255"/>
    <property type="match status" value="1"/>
</dbReference>
<dbReference type="AlphaFoldDB" id="A0A139BQV9"/>
<evidence type="ECO:0000256" key="2">
    <source>
        <dbReference type="ARBA" id="ARBA00009981"/>
    </source>
</evidence>
<evidence type="ECO:0008006" key="5">
    <source>
        <dbReference type="Google" id="ProtNLM"/>
    </source>
</evidence>
<evidence type="ECO:0000256" key="1">
    <source>
        <dbReference type="ARBA" id="ARBA00005651"/>
    </source>
</evidence>
<organism evidence="3 4">
    <name type="scientific">Candidatus Gallionella acididurans</name>
    <dbReference type="NCBI Taxonomy" id="1796491"/>
    <lineage>
        <taxon>Bacteria</taxon>
        <taxon>Pseudomonadati</taxon>
        <taxon>Pseudomonadota</taxon>
        <taxon>Betaproteobacteria</taxon>
        <taxon>Nitrosomonadales</taxon>
        <taxon>Gallionellaceae</taxon>
        <taxon>Gallionella</taxon>
    </lineage>
</organism>
<comment type="caution">
    <text evidence="3">The sequence shown here is derived from an EMBL/GenBank/DDBJ whole genome shotgun (WGS) entry which is preliminary data.</text>
</comment>
<dbReference type="Gene3D" id="3.40.1620.10">
    <property type="entry name" value="YefM-like domain"/>
    <property type="match status" value="1"/>
</dbReference>
<comment type="similarity">
    <text evidence="2">Belongs to the phD/YefM antitoxin family.</text>
</comment>
<reference evidence="3 4" key="2">
    <citation type="submission" date="2016-03" db="EMBL/GenBank/DDBJ databases">
        <title>New uncultured bacterium of the family Gallionellaceae from acid mine drainage: description and reconstruction of genome based on metagenomic analysis of microbial community.</title>
        <authorList>
            <person name="Kadnikov V."/>
            <person name="Ivasenko D."/>
            <person name="Beletsky A."/>
            <person name="Mardanov A."/>
            <person name="Danilova E."/>
            <person name="Pimenov N."/>
            <person name="Karnachuk O."/>
            <person name="Ravin N."/>
        </authorList>
    </citation>
    <scope>NUCLEOTIDE SEQUENCE [LARGE SCALE GENOMIC DNA]</scope>
    <source>
        <strain evidence="3">ShG14-8</strain>
    </source>
</reference>
<gene>
    <name evidence="3" type="ORF">AWT59_2698</name>
</gene>
<comment type="similarity">
    <text evidence="1">Belongs to the UPF0175 family.</text>
</comment>
<dbReference type="NCBIfam" id="TIGR01552">
    <property type="entry name" value="phd_fam"/>
    <property type="match status" value="1"/>
</dbReference>
<dbReference type="InterPro" id="IPR036165">
    <property type="entry name" value="YefM-like_sf"/>
</dbReference>
<dbReference type="InterPro" id="IPR052264">
    <property type="entry name" value="UPF0175_domain"/>
</dbReference>
<dbReference type="SUPFAM" id="SSF143120">
    <property type="entry name" value="YefM-like"/>
    <property type="match status" value="1"/>
</dbReference>
<dbReference type="PANTHER" id="PTHR37525:SF1">
    <property type="entry name" value="UPF0175 PROTEIN SSL1255"/>
    <property type="match status" value="1"/>
</dbReference>
<proteinExistence type="inferred from homology"/>
<accession>A0A139BQV9</accession>
<evidence type="ECO:0000313" key="3">
    <source>
        <dbReference type="EMBL" id="KXS31183.1"/>
    </source>
</evidence>
<dbReference type="EMBL" id="LSLI01000093">
    <property type="protein sequence ID" value="KXS31183.1"/>
    <property type="molecule type" value="Genomic_DNA"/>
</dbReference>
<evidence type="ECO:0000313" key="4">
    <source>
        <dbReference type="Proteomes" id="UP000070578"/>
    </source>
</evidence>
<sequence length="107" mass="11733">MDAFTIRDLRERTGDLIRDAEQGKLSVITKHGQPVFVAVPFDEALLKEGVGVALAVKLFDDEVVSIGKAARIAGMPQGEFIDHLGALKIPVVRYGKEELQRELAAFE</sequence>